<organism evidence="1 2">
    <name type="scientific">Aspergillus sclerotialis</name>
    <dbReference type="NCBI Taxonomy" id="2070753"/>
    <lineage>
        <taxon>Eukaryota</taxon>
        <taxon>Fungi</taxon>
        <taxon>Dikarya</taxon>
        <taxon>Ascomycota</taxon>
        <taxon>Pezizomycotina</taxon>
        <taxon>Eurotiomycetes</taxon>
        <taxon>Eurotiomycetidae</taxon>
        <taxon>Eurotiales</taxon>
        <taxon>Aspergillaceae</taxon>
        <taxon>Aspergillus</taxon>
        <taxon>Aspergillus subgen. Polypaecilum</taxon>
    </lineage>
</organism>
<dbReference type="AlphaFoldDB" id="A0A3A2Z140"/>
<evidence type="ECO:0000313" key="1">
    <source>
        <dbReference type="EMBL" id="RJE16809.1"/>
    </source>
</evidence>
<protein>
    <submittedName>
        <fullName evidence="1">Cytoskeleton assembly control protein</fullName>
    </submittedName>
</protein>
<dbReference type="EMBL" id="MVGC01002584">
    <property type="protein sequence ID" value="RJE16809.1"/>
    <property type="molecule type" value="Genomic_DNA"/>
</dbReference>
<dbReference type="Proteomes" id="UP000266188">
    <property type="component" value="Unassembled WGS sequence"/>
</dbReference>
<sequence length="54" mass="6508">MIRERDRALHDRDRLTGTNKEEVEKVKRELRFAIERAENAERQKGHRDLVHAVE</sequence>
<proteinExistence type="predicted"/>
<reference evidence="2" key="1">
    <citation type="submission" date="2017-02" db="EMBL/GenBank/DDBJ databases">
        <authorList>
            <person name="Tafer H."/>
            <person name="Lopandic K."/>
        </authorList>
    </citation>
    <scope>NUCLEOTIDE SEQUENCE [LARGE SCALE GENOMIC DNA]</scope>
    <source>
        <strain evidence="2">CBS 366.77</strain>
    </source>
</reference>
<name>A0A3A2Z140_9EURO</name>
<accession>A0A3A2Z140</accession>
<comment type="caution">
    <text evidence="1">The sequence shown here is derived from an EMBL/GenBank/DDBJ whole genome shotgun (WGS) entry which is preliminary data.</text>
</comment>
<feature type="non-terminal residue" evidence="1">
    <location>
        <position position="54"/>
    </location>
</feature>
<gene>
    <name evidence="1" type="ORF">PHISCL_10854</name>
</gene>
<dbReference type="STRING" id="2070753.A0A3A2Z140"/>
<evidence type="ECO:0000313" key="2">
    <source>
        <dbReference type="Proteomes" id="UP000266188"/>
    </source>
</evidence>
<keyword evidence="2" id="KW-1185">Reference proteome</keyword>